<reference evidence="3 4" key="1">
    <citation type="submission" date="2018-05" db="EMBL/GenBank/DDBJ databases">
        <title>Streptomyces venezuelae.</title>
        <authorList>
            <person name="Kim W."/>
            <person name="Lee N."/>
            <person name="Cho B.-K."/>
        </authorList>
    </citation>
    <scope>NUCLEOTIDE SEQUENCE [LARGE SCALE GENOMIC DNA]</scope>
    <source>
        <strain evidence="3 4">ATCC 21782</strain>
    </source>
</reference>
<protein>
    <recommendedName>
        <fullName evidence="2">Methyltransferase domain-containing protein</fullName>
    </recommendedName>
</protein>
<sequence>MSTAVEQLSSTQVGAFYDRLGAYFATVYGGESNIHFGYWDDAADSAGPREAQDRLTRMALAALDLSEGGWLLDVGCGTGGPARLAATESGCSVAGVTVSRTQVERAHREAARAGLAGRVRVQYADAMQLPFPDGSFDAVWALESVSASPPTTARLSCGTARADRTPSTTGAPTPSWSSTSSPSRAPTT</sequence>
<feature type="domain" description="Methyltransferase" evidence="2">
    <location>
        <begin position="72"/>
        <end position="148"/>
    </location>
</feature>
<dbReference type="OrthoDB" id="9769602at2"/>
<dbReference type="PANTHER" id="PTHR44068:SF11">
    <property type="entry name" value="GERANYL DIPHOSPHATE 2-C-METHYLTRANSFERASE"/>
    <property type="match status" value="1"/>
</dbReference>
<organism evidence="3 4">
    <name type="scientific">Streptomyces venezuelae</name>
    <dbReference type="NCBI Taxonomy" id="54571"/>
    <lineage>
        <taxon>Bacteria</taxon>
        <taxon>Bacillati</taxon>
        <taxon>Actinomycetota</taxon>
        <taxon>Actinomycetes</taxon>
        <taxon>Kitasatosporales</taxon>
        <taxon>Streptomycetaceae</taxon>
        <taxon>Streptomyces</taxon>
    </lineage>
</organism>
<evidence type="ECO:0000313" key="4">
    <source>
        <dbReference type="Proteomes" id="UP000325211"/>
    </source>
</evidence>
<dbReference type="InterPro" id="IPR050447">
    <property type="entry name" value="Erg6_SMT_methyltransf"/>
</dbReference>
<dbReference type="Pfam" id="PF13649">
    <property type="entry name" value="Methyltransf_25"/>
    <property type="match status" value="1"/>
</dbReference>
<name>A0A5P2CZK7_STRVZ</name>
<feature type="compositionally biased region" description="Low complexity" evidence="1">
    <location>
        <begin position="165"/>
        <end position="188"/>
    </location>
</feature>
<dbReference type="GO" id="GO:0008168">
    <property type="term" value="F:methyltransferase activity"/>
    <property type="evidence" value="ECO:0007669"/>
    <property type="project" value="UniProtKB-ARBA"/>
</dbReference>
<feature type="region of interest" description="Disordered" evidence="1">
    <location>
        <begin position="149"/>
        <end position="188"/>
    </location>
</feature>
<evidence type="ECO:0000256" key="1">
    <source>
        <dbReference type="SAM" id="MobiDB-lite"/>
    </source>
</evidence>
<dbReference type="SUPFAM" id="SSF53335">
    <property type="entry name" value="S-adenosyl-L-methionine-dependent methyltransferases"/>
    <property type="match status" value="1"/>
</dbReference>
<proteinExistence type="predicted"/>
<dbReference type="CDD" id="cd02440">
    <property type="entry name" value="AdoMet_MTases"/>
    <property type="match status" value="1"/>
</dbReference>
<dbReference type="EMBL" id="CP029190">
    <property type="protein sequence ID" value="QES46561.1"/>
    <property type="molecule type" value="Genomic_DNA"/>
</dbReference>
<dbReference type="PANTHER" id="PTHR44068">
    <property type="entry name" value="ZGC:194242"/>
    <property type="match status" value="1"/>
</dbReference>
<evidence type="ECO:0000313" key="3">
    <source>
        <dbReference type="EMBL" id="QES46561.1"/>
    </source>
</evidence>
<accession>A0A5P2CZK7</accession>
<dbReference type="AlphaFoldDB" id="A0A5P2CZK7"/>
<dbReference type="InterPro" id="IPR041698">
    <property type="entry name" value="Methyltransf_25"/>
</dbReference>
<dbReference type="Proteomes" id="UP000325211">
    <property type="component" value="Chromosome"/>
</dbReference>
<dbReference type="InterPro" id="IPR029063">
    <property type="entry name" value="SAM-dependent_MTases_sf"/>
</dbReference>
<gene>
    <name evidence="3" type="ORF">DEJ50_00525</name>
</gene>
<dbReference type="Gene3D" id="3.40.50.150">
    <property type="entry name" value="Vaccinia Virus protein VP39"/>
    <property type="match status" value="1"/>
</dbReference>
<dbReference type="RefSeq" id="WP_150205429.1">
    <property type="nucleotide sequence ID" value="NZ_CP029190.1"/>
</dbReference>
<evidence type="ECO:0000259" key="2">
    <source>
        <dbReference type="Pfam" id="PF13649"/>
    </source>
</evidence>